<reference evidence="1 2" key="1">
    <citation type="submission" date="2019-02" db="EMBL/GenBank/DDBJ databases">
        <title>Polymorphobacter sp. isolated from the lake at the Tibet of China.</title>
        <authorList>
            <person name="Li A."/>
        </authorList>
    </citation>
    <scope>NUCLEOTIDE SEQUENCE [LARGE SCALE GENOMIC DNA]</scope>
    <source>
        <strain evidence="1 2">DJ1R-1</strain>
    </source>
</reference>
<keyword evidence="2" id="KW-1185">Reference proteome</keyword>
<organism evidence="1 2">
    <name type="scientific">Glacieibacterium arshaanense</name>
    <dbReference type="NCBI Taxonomy" id="2511025"/>
    <lineage>
        <taxon>Bacteria</taxon>
        <taxon>Pseudomonadati</taxon>
        <taxon>Pseudomonadota</taxon>
        <taxon>Alphaproteobacteria</taxon>
        <taxon>Sphingomonadales</taxon>
        <taxon>Sphingosinicellaceae</taxon>
        <taxon>Glacieibacterium</taxon>
    </lineage>
</organism>
<protein>
    <recommendedName>
        <fullName evidence="3">Terminase</fullName>
    </recommendedName>
</protein>
<dbReference type="InterPro" id="IPR027417">
    <property type="entry name" value="P-loop_NTPase"/>
</dbReference>
<dbReference type="Gene3D" id="3.30.420.240">
    <property type="match status" value="1"/>
</dbReference>
<dbReference type="RefSeq" id="WP_135244892.1">
    <property type="nucleotide sequence ID" value="NZ_SIHO01000001.1"/>
</dbReference>
<accession>A0A4Y9ETC7</accession>
<gene>
    <name evidence="1" type="ORF">EUV02_03920</name>
</gene>
<sequence length="558" mass="63280">MAVAPLTADELAQKALEKKRKAARLRLLNDFEYYAPRILKIRTKTGETLPFKLNRAQRQFFEQILDQWQKTGRVRVVVLKARQMGLSTLWGAFMFWWTTQHKGQKAMVITHKTDSTKALFDMTKRFYDSIEPGHPCKPSSGASSVRELKFDILDSGYMVGTAGSDTVGRGETLQLVHASELGLWPKGKAADILNGLLQAVPKNDDTFVAIESTARGTSGPFYEYWQGARLDPLDPEGNGFIQVFLPWFIQDEYCEEPIEGFTRTLDEEELAEKHGLSDGQLMWRRRKVAADGLDLFKQEYPSNAMEAFLTSGRPVFNLEKLHERLAVCPNIIHRLGLQLGPKPEFMPDPRGELLVYREHNPAESYTIGSDVAEGIPGARKSNGEFEGDYTVAQVFDSRKRQVAVWRGHVDPDFWATTVYHLGLYYNDALLAVEVNNQGILPNTRLEKDFDYPNLYRRLQYDKMRDEEVAKVGFKTDQISKPLIISELRAAIRDGTIELNDQKTIQELMTFVVNPNTGGMEAEYGSHDDTVMALAITNHIHEGRFDPIEVPEDSYFGSI</sequence>
<name>A0A4Y9ETC7_9SPHN</name>
<dbReference type="AlphaFoldDB" id="A0A4Y9ETC7"/>
<dbReference type="Gene3D" id="3.40.50.300">
    <property type="entry name" value="P-loop containing nucleotide triphosphate hydrolases"/>
    <property type="match status" value="1"/>
</dbReference>
<proteinExistence type="predicted"/>
<evidence type="ECO:0008006" key="3">
    <source>
        <dbReference type="Google" id="ProtNLM"/>
    </source>
</evidence>
<dbReference type="OrthoDB" id="9775154at2"/>
<evidence type="ECO:0000313" key="2">
    <source>
        <dbReference type="Proteomes" id="UP000297737"/>
    </source>
</evidence>
<dbReference type="Proteomes" id="UP000297737">
    <property type="component" value="Unassembled WGS sequence"/>
</dbReference>
<dbReference type="EMBL" id="SIHO01000001">
    <property type="protein sequence ID" value="TFU06168.1"/>
    <property type="molecule type" value="Genomic_DNA"/>
</dbReference>
<evidence type="ECO:0000313" key="1">
    <source>
        <dbReference type="EMBL" id="TFU06168.1"/>
    </source>
</evidence>
<comment type="caution">
    <text evidence="1">The sequence shown here is derived from an EMBL/GenBank/DDBJ whole genome shotgun (WGS) entry which is preliminary data.</text>
</comment>